<reference evidence="1 2" key="2">
    <citation type="journal article" date="2013" name="Nat. Genet.">
        <title>Genomic analysis of smooth tubercle bacilli provides insights into ancestry and pathoadaptation of Mycobacterium tuberculosis.</title>
        <authorList>
            <person name="Supply P."/>
            <person name="Marceau M."/>
            <person name="Mangenot S."/>
            <person name="Roche D."/>
            <person name="Rouanet C."/>
            <person name="Khanna V."/>
            <person name="Majlessi L."/>
            <person name="Criscuolo A."/>
            <person name="Tap J."/>
            <person name="Pawlik A."/>
            <person name="Fiette L."/>
            <person name="Orgeur M."/>
            <person name="Fabre M."/>
            <person name="Parmentier C."/>
            <person name="Frigui W."/>
            <person name="Simeone R."/>
            <person name="Boritsch E.C."/>
            <person name="Debrie A.S."/>
            <person name="Willery E."/>
            <person name="Walker D."/>
            <person name="Quail M.A."/>
            <person name="Ma L."/>
            <person name="Bouchier C."/>
            <person name="Salvignol G."/>
            <person name="Sayes F."/>
            <person name="Cascioferro A."/>
            <person name="Seemann T."/>
            <person name="Barbe V."/>
            <person name="Locht C."/>
            <person name="Gutierrez M.C."/>
            <person name="Leclerc C."/>
            <person name="Bentley S.D."/>
            <person name="Stinear T.P."/>
            <person name="Brisse S."/>
            <person name="Medigue C."/>
            <person name="Parkhill J."/>
            <person name="Cruveiller S."/>
            <person name="Brosch R."/>
        </authorList>
    </citation>
    <scope>NUCLEOTIDE SEQUENCE [LARGE SCALE GENOMIC DNA]</scope>
    <source>
        <strain evidence="1 2">CIPT 140010059</strain>
    </source>
</reference>
<protein>
    <submittedName>
        <fullName evidence="1">Uncharacterized protein</fullName>
    </submittedName>
</protein>
<organism evidence="1 2">
    <name type="scientific">Mycobacterium canettii (strain CIPT 140010059)</name>
    <dbReference type="NCBI Taxonomy" id="1048245"/>
    <lineage>
        <taxon>Bacteria</taxon>
        <taxon>Bacillati</taxon>
        <taxon>Actinomycetota</taxon>
        <taxon>Actinomycetes</taxon>
        <taxon>Mycobacteriales</taxon>
        <taxon>Mycobacteriaceae</taxon>
        <taxon>Mycobacterium</taxon>
        <taxon>Mycobacterium tuberculosis complex</taxon>
    </lineage>
</organism>
<feature type="non-terminal residue" evidence="1">
    <location>
        <position position="154"/>
    </location>
</feature>
<evidence type="ECO:0000313" key="2">
    <source>
        <dbReference type="Proteomes" id="UP000008896"/>
    </source>
</evidence>
<name>A0AB72XNV2_MYCCP</name>
<accession>A0AB72XNV2</accession>
<sequence length="154" mass="15661">MDVIWSATIATTVATGMRKPRMHGMPPITSGSMVTRVTRMSIRLAGDSTLGRFSTSRLGLSSAKSKPEGDFGTACGAVSGGDAGVVALAEGVDDGQSKPGAAGGARGVGGFRESRADCGEQFGDASWTPQGEFEFGGQEAKGGAKFVARIADEL</sequence>
<evidence type="ECO:0000313" key="1">
    <source>
        <dbReference type="EMBL" id="CCC45351.1"/>
    </source>
</evidence>
<dbReference type="AlphaFoldDB" id="A0AB72XNV2"/>
<gene>
    <name evidence="1" type="ordered locus">MCAN_30201</name>
</gene>
<dbReference type="Proteomes" id="UP000008896">
    <property type="component" value="Chromosome"/>
</dbReference>
<dbReference type="EMBL" id="HE572590">
    <property type="protein sequence ID" value="CCC45351.1"/>
    <property type="molecule type" value="Genomic_DNA"/>
</dbReference>
<dbReference type="KEGG" id="mce:MCAN_30201"/>
<reference evidence="1 2" key="1">
    <citation type="journal article" date="2012" name="PLoS Negl. Trop. Dis.">
        <title>The Genome of Mycobacterium Africanum West African 2 Reveals a Lineage-Specific Locus and Genome Erosion Common to the M. tuberculosis Complex.</title>
        <authorList>
            <person name="Bentley S.D."/>
            <person name="Comas I."/>
            <person name="Bryant J.M."/>
            <person name="Walker D."/>
            <person name="Smith N.H."/>
            <person name="Harris S.R."/>
            <person name="Thurston S."/>
            <person name="Gagneux S."/>
            <person name="Wood J."/>
            <person name="Antonio M."/>
            <person name="Quail M.A."/>
            <person name="Gehre F."/>
            <person name="Adegbola R.A."/>
            <person name="Parkhill J."/>
            <person name="de Jong B.C."/>
        </authorList>
    </citation>
    <scope>NUCLEOTIDE SEQUENCE [LARGE SCALE GENOMIC DNA]</scope>
    <source>
        <strain evidence="1 2">CIPT 140010059</strain>
    </source>
</reference>
<proteinExistence type="predicted"/>